<reference evidence="5 6" key="1">
    <citation type="submission" date="2006-10" db="EMBL/GenBank/DDBJ databases">
        <title>The Genome Sequence of Batrachochytrium dendrobatidis JEL423.</title>
        <authorList>
            <consortium name="The Broad Institute Genome Sequencing Platform"/>
            <person name="Birren B."/>
            <person name="Lander E."/>
            <person name="Galagan J."/>
            <person name="Cuomo C."/>
            <person name="Devon K."/>
            <person name="Jaffe D."/>
            <person name="Butler J."/>
            <person name="Alvarez P."/>
            <person name="Gnerre S."/>
            <person name="Grabherr M."/>
            <person name="Kleber M."/>
            <person name="Mauceli E."/>
            <person name="Brockman W."/>
            <person name="Young S."/>
            <person name="LaButti K."/>
            <person name="Sykes S."/>
            <person name="DeCaprio D."/>
            <person name="Crawford M."/>
            <person name="Koehrsen M."/>
            <person name="Engels R."/>
            <person name="Montgomery P."/>
            <person name="Pearson M."/>
            <person name="Howarth C."/>
            <person name="Larson L."/>
            <person name="White J."/>
            <person name="O'Leary S."/>
            <person name="Kodira C."/>
            <person name="Zeng Q."/>
            <person name="Yandava C."/>
            <person name="Alvarado L."/>
            <person name="Longcore J."/>
            <person name="James T."/>
        </authorList>
    </citation>
    <scope>NUCLEOTIDE SEQUENCE [LARGE SCALE GENOMIC DNA]</scope>
    <source>
        <strain evidence="5 6">JEL423</strain>
    </source>
</reference>
<protein>
    <submittedName>
        <fullName evidence="5">tRNA pseudouridine(38-40) synthase</fullName>
    </submittedName>
</protein>
<organism evidence="5 6">
    <name type="scientific">Batrachochytrium dendrobatidis (strain JEL423)</name>
    <dbReference type="NCBI Taxonomy" id="403673"/>
    <lineage>
        <taxon>Eukaryota</taxon>
        <taxon>Fungi</taxon>
        <taxon>Fungi incertae sedis</taxon>
        <taxon>Chytridiomycota</taxon>
        <taxon>Chytridiomycota incertae sedis</taxon>
        <taxon>Chytridiomycetes</taxon>
        <taxon>Rhizophydiales</taxon>
        <taxon>Rhizophydiales incertae sedis</taxon>
        <taxon>Batrachochytrium</taxon>
    </lineage>
</organism>
<dbReference type="Gene3D" id="3.30.70.660">
    <property type="entry name" value="Pseudouridine synthase I, catalytic domain, C-terminal subdomain"/>
    <property type="match status" value="1"/>
</dbReference>
<dbReference type="InterPro" id="IPR001406">
    <property type="entry name" value="PsdUridine_synth_TruA"/>
</dbReference>
<sequence>MIVGGIIKKASVIITVESIQHFARNHFTRIKFFLPALMPFSTNCEVMQTSSIAVETNETLLNPLNESNTIQQNKYSSWDKSRLIAHIQSLEQQQPVRPLQQRRKVKPFDFAKHRARHIALKISYIGDKYYGFASASNDSVPTVESYIFKALEVARLIPSDGGACAWSRCGRTDKGVSAFDQVVSVWVRTARPGDRDTLDWDQVAKLTELMKKGEVTALSSCLTAAPTPASDLSSIFSSTLEQKDTLMQDATQATKDQSSHTLPNELPYLNILNRLLPDDIRVLAWSPVDPIFDARFTCSHRKYNYFFDGAGLDLIAMRDAASRFVGTHDCRHICKIDPTKAAREGFFVRTIMECDIVPVRQVCGDSFEMARNTAVDGAPDRFHVLVVKGRAFLWHQVRNMMALLFLIGRGMEMPDMISDMLDLTKHAPAAGRPFYEMAPDGPLVLVECAYPPCLVDWRVLDSDSCGGSHTLQVSSIATANEPAFPAKALESAKKPGVRNKPKESPNDIRVISQLSELWRSASIKELQLRTLVNQFVQLGSCSPKFADQYMGVGGGHSAQRVVVGTHGKGFCH</sequence>
<dbReference type="Pfam" id="PF01416">
    <property type="entry name" value="PseudoU_synth_1"/>
    <property type="match status" value="1"/>
</dbReference>
<dbReference type="GO" id="GO:1990481">
    <property type="term" value="P:mRNA pseudouridine synthesis"/>
    <property type="evidence" value="ECO:0007669"/>
    <property type="project" value="TreeGrafter"/>
</dbReference>
<dbReference type="GO" id="GO:0003723">
    <property type="term" value="F:RNA binding"/>
    <property type="evidence" value="ECO:0007669"/>
    <property type="project" value="InterPro"/>
</dbReference>
<dbReference type="GO" id="GO:0005634">
    <property type="term" value="C:nucleus"/>
    <property type="evidence" value="ECO:0007669"/>
    <property type="project" value="TreeGrafter"/>
</dbReference>
<reference evidence="5 6" key="2">
    <citation type="submission" date="2016-05" db="EMBL/GenBank/DDBJ databases">
        <title>Lineage-specific infection strategies underlie the spectrum of fungal disease in amphibians.</title>
        <authorList>
            <person name="Cuomo C.A."/>
            <person name="Farrer R.A."/>
            <person name="James T."/>
            <person name="Longcore J."/>
            <person name="Birren B."/>
        </authorList>
    </citation>
    <scope>NUCLEOTIDE SEQUENCE [LARGE SCALE GENOMIC DNA]</scope>
    <source>
        <strain evidence="5 6">JEL423</strain>
    </source>
</reference>
<dbReference type="GO" id="GO:0009982">
    <property type="term" value="F:pseudouridine synthase activity"/>
    <property type="evidence" value="ECO:0007669"/>
    <property type="project" value="InterPro"/>
</dbReference>
<dbReference type="PANTHER" id="PTHR11142">
    <property type="entry name" value="PSEUDOURIDYLATE SYNTHASE"/>
    <property type="match status" value="1"/>
</dbReference>
<dbReference type="VEuPathDB" id="FungiDB:BDEG_25338"/>
<gene>
    <name evidence="5" type="ORF">BDEG_25338</name>
</gene>
<dbReference type="SUPFAM" id="SSF55120">
    <property type="entry name" value="Pseudouridine synthase"/>
    <property type="match status" value="1"/>
</dbReference>
<keyword evidence="3" id="KW-0413">Isomerase</keyword>
<name>A0A177WQ69_BATDL</name>
<dbReference type="GO" id="GO:0031119">
    <property type="term" value="P:tRNA pseudouridine synthesis"/>
    <property type="evidence" value="ECO:0007669"/>
    <property type="project" value="TreeGrafter"/>
</dbReference>
<dbReference type="InterPro" id="IPR020094">
    <property type="entry name" value="TruA/RsuA/RluB/E/F_N"/>
</dbReference>
<dbReference type="InterPro" id="IPR020097">
    <property type="entry name" value="PsdUridine_synth_TruA_a/b_dom"/>
</dbReference>
<evidence type="ECO:0000256" key="1">
    <source>
        <dbReference type="ARBA" id="ARBA00009375"/>
    </source>
</evidence>
<dbReference type="AlphaFoldDB" id="A0A177WQ69"/>
<dbReference type="EMBL" id="DS022306">
    <property type="protein sequence ID" value="OAJ41795.1"/>
    <property type="molecule type" value="Genomic_DNA"/>
</dbReference>
<evidence type="ECO:0000313" key="5">
    <source>
        <dbReference type="EMBL" id="OAJ41795.1"/>
    </source>
</evidence>
<proteinExistence type="inferred from homology"/>
<comment type="similarity">
    <text evidence="1">Belongs to the tRNA pseudouridine synthase TruA family.</text>
</comment>
<dbReference type="InterPro" id="IPR020103">
    <property type="entry name" value="PsdUridine_synth_cat_dom_sf"/>
</dbReference>
<evidence type="ECO:0000256" key="3">
    <source>
        <dbReference type="ARBA" id="ARBA00023235"/>
    </source>
</evidence>
<evidence type="ECO:0000313" key="6">
    <source>
        <dbReference type="Proteomes" id="UP000077115"/>
    </source>
</evidence>
<feature type="domain" description="Pseudouridine synthase I TruA alpha/beta" evidence="4">
    <location>
        <begin position="320"/>
        <end position="451"/>
    </location>
</feature>
<accession>A0A177WQ69</accession>
<dbReference type="Proteomes" id="UP000077115">
    <property type="component" value="Unassembled WGS sequence"/>
</dbReference>
<keyword evidence="2" id="KW-0819">tRNA processing</keyword>
<dbReference type="GO" id="GO:0005737">
    <property type="term" value="C:cytoplasm"/>
    <property type="evidence" value="ECO:0007669"/>
    <property type="project" value="TreeGrafter"/>
</dbReference>
<dbReference type="PANTHER" id="PTHR11142:SF5">
    <property type="entry name" value="TRNA PSEUDOURIDINE(38_39) SYNTHASE"/>
    <property type="match status" value="1"/>
</dbReference>
<dbReference type="Gene3D" id="3.30.70.580">
    <property type="entry name" value="Pseudouridine synthase I, catalytic domain, N-terminal subdomain"/>
    <property type="match status" value="1"/>
</dbReference>
<dbReference type="InterPro" id="IPR020095">
    <property type="entry name" value="PsdUridine_synth_TruA_C"/>
</dbReference>
<dbReference type="STRING" id="403673.A0A177WQ69"/>
<dbReference type="OrthoDB" id="25767at2759"/>
<evidence type="ECO:0000259" key="4">
    <source>
        <dbReference type="Pfam" id="PF01416"/>
    </source>
</evidence>
<evidence type="ECO:0000256" key="2">
    <source>
        <dbReference type="ARBA" id="ARBA00022694"/>
    </source>
</evidence>